<dbReference type="AlphaFoldDB" id="A0A517CM70"/>
<dbReference type="CDD" id="cd00093">
    <property type="entry name" value="HTH_XRE"/>
    <property type="match status" value="1"/>
</dbReference>
<feature type="domain" description="HTH cro/C1-type" evidence="1">
    <location>
        <begin position="23"/>
        <end position="78"/>
    </location>
</feature>
<dbReference type="InterPro" id="IPR010982">
    <property type="entry name" value="Lambda_DNA-bd_dom_sf"/>
</dbReference>
<evidence type="ECO:0000313" key="2">
    <source>
        <dbReference type="EMBL" id="QDR66114.1"/>
    </source>
</evidence>
<evidence type="ECO:0000259" key="1">
    <source>
        <dbReference type="PROSITE" id="PS50943"/>
    </source>
</evidence>
<dbReference type="EMBL" id="CP041918">
    <property type="protein sequence ID" value="QDR66114.1"/>
    <property type="molecule type" value="Genomic_DNA"/>
</dbReference>
<keyword evidence="2" id="KW-0614">Plasmid</keyword>
<proteinExistence type="predicted"/>
<dbReference type="InterPro" id="IPR001387">
    <property type="entry name" value="Cro/C1-type_HTH"/>
</dbReference>
<dbReference type="Pfam" id="PF01381">
    <property type="entry name" value="HTH_3"/>
    <property type="match status" value="1"/>
</dbReference>
<protein>
    <submittedName>
        <fullName evidence="2">Helix-turn-helix transcriptional regulator</fullName>
    </submittedName>
</protein>
<accession>A0A517CM70</accession>
<dbReference type="SUPFAM" id="SSF47413">
    <property type="entry name" value="lambda repressor-like DNA-binding domains"/>
    <property type="match status" value="1"/>
</dbReference>
<gene>
    <name evidence="2" type="ORF">FPV13_14535</name>
</gene>
<dbReference type="Gene3D" id="1.10.260.40">
    <property type="entry name" value="lambda repressor-like DNA-binding domains"/>
    <property type="match status" value="1"/>
</dbReference>
<name>A0A517CM70_MAMSC</name>
<sequence>MSKYKIINNEELDLMSKYILIELKNQRKIQNLTLKEVASALDISVSNLNRIENGHGLKTSIQYIIKIAAYYGIEIDTLINNAMVKYNLDYPDKNKS</sequence>
<organism evidence="2">
    <name type="scientific">Mammaliicoccus sciuri</name>
    <name type="common">Staphylococcus sciuri</name>
    <dbReference type="NCBI Taxonomy" id="1296"/>
    <lineage>
        <taxon>Bacteria</taxon>
        <taxon>Bacillati</taxon>
        <taxon>Bacillota</taxon>
        <taxon>Bacilli</taxon>
        <taxon>Bacillales</taxon>
        <taxon>Staphylococcaceae</taxon>
        <taxon>Mammaliicoccus</taxon>
    </lineage>
</organism>
<dbReference type="PROSITE" id="PS50943">
    <property type="entry name" value="HTH_CROC1"/>
    <property type="match status" value="1"/>
</dbReference>
<dbReference type="GO" id="GO:0003677">
    <property type="term" value="F:DNA binding"/>
    <property type="evidence" value="ECO:0007669"/>
    <property type="project" value="InterPro"/>
</dbReference>
<reference evidence="2" key="1">
    <citation type="submission" date="2019-07" db="EMBL/GenBank/DDBJ databases">
        <title>Draft Genome Sequence of Megaplasmid-Bearing Staphylococcus scuiri strain B9-58B Isolated from Retail Pork.</title>
        <authorList>
            <person name="Neyaz L."/>
            <person name="Karki A.B."/>
            <person name="Fakhr M.K."/>
        </authorList>
    </citation>
    <scope>NUCLEOTIDE SEQUENCE</scope>
    <source>
        <strain evidence="2">B9-58B</strain>
        <plasmid evidence="2">pSSLNP162</plasmid>
    </source>
</reference>
<dbReference type="RefSeq" id="WP_152292162.1">
    <property type="nucleotide sequence ID" value="NZ_CP041918.1"/>
</dbReference>
<geneLocation type="plasmid" evidence="2">
    <name>pSSLNP162</name>
</geneLocation>
<dbReference type="SMART" id="SM00530">
    <property type="entry name" value="HTH_XRE"/>
    <property type="match status" value="1"/>
</dbReference>